<feature type="compositionally biased region" description="Polar residues" evidence="7">
    <location>
        <begin position="7"/>
        <end position="20"/>
    </location>
</feature>
<dbReference type="GO" id="GO:0005634">
    <property type="term" value="C:nucleus"/>
    <property type="evidence" value="ECO:0007669"/>
    <property type="project" value="UniProtKB-SubCell"/>
</dbReference>
<keyword evidence="5" id="KW-0539">Nucleus</keyword>
<dbReference type="Pfam" id="PF09496">
    <property type="entry name" value="CENP-O"/>
    <property type="match status" value="1"/>
</dbReference>
<proteinExistence type="inferred from homology"/>
<feature type="compositionally biased region" description="Basic residues" evidence="7">
    <location>
        <begin position="134"/>
        <end position="156"/>
    </location>
</feature>
<feature type="region of interest" description="Disordered" evidence="7">
    <location>
        <begin position="50"/>
        <end position="175"/>
    </location>
</feature>
<evidence type="ECO:0000256" key="4">
    <source>
        <dbReference type="ARBA" id="ARBA00022454"/>
    </source>
</evidence>
<evidence type="ECO:0000256" key="3">
    <source>
        <dbReference type="ARBA" id="ARBA00007321"/>
    </source>
</evidence>
<feature type="compositionally biased region" description="Pro residues" evidence="7">
    <location>
        <begin position="66"/>
        <end position="75"/>
    </location>
</feature>
<evidence type="ECO:0000256" key="2">
    <source>
        <dbReference type="ARBA" id="ARBA00004584"/>
    </source>
</evidence>
<comment type="caution">
    <text evidence="8">The sequence shown here is derived from an EMBL/GenBank/DDBJ whole genome shotgun (WGS) entry which is preliminary data.</text>
</comment>
<evidence type="ECO:0000313" key="9">
    <source>
        <dbReference type="Proteomes" id="UP000324767"/>
    </source>
</evidence>
<evidence type="ECO:0000256" key="6">
    <source>
        <dbReference type="ARBA" id="ARBA00023328"/>
    </source>
</evidence>
<organism evidence="8 9">
    <name type="scientific">Lasallia pustulata</name>
    <dbReference type="NCBI Taxonomy" id="136370"/>
    <lineage>
        <taxon>Eukaryota</taxon>
        <taxon>Fungi</taxon>
        <taxon>Dikarya</taxon>
        <taxon>Ascomycota</taxon>
        <taxon>Pezizomycotina</taxon>
        <taxon>Lecanoromycetes</taxon>
        <taxon>OSLEUM clade</taxon>
        <taxon>Umbilicariomycetidae</taxon>
        <taxon>Umbilicariales</taxon>
        <taxon>Umbilicariaceae</taxon>
        <taxon>Lasallia</taxon>
    </lineage>
</organism>
<dbReference type="InterPro" id="IPR018464">
    <property type="entry name" value="CENP-O"/>
</dbReference>
<protein>
    <submittedName>
        <fullName evidence="8">Uncharacterized protein</fullName>
    </submittedName>
</protein>
<feature type="compositionally biased region" description="Low complexity" evidence="7">
    <location>
        <begin position="164"/>
        <end position="174"/>
    </location>
</feature>
<comment type="similarity">
    <text evidence="3">Belongs to the CENP-O/MCM21 family.</text>
</comment>
<dbReference type="Proteomes" id="UP000324767">
    <property type="component" value="Unassembled WGS sequence"/>
</dbReference>
<name>A0A5M8PGC2_9LECA</name>
<reference evidence="8 9" key="1">
    <citation type="submission" date="2019-09" db="EMBL/GenBank/DDBJ databases">
        <title>The hologenome of the rock-dwelling lichen Lasallia pustulata.</title>
        <authorList>
            <person name="Greshake Tzovaras B."/>
            <person name="Segers F."/>
            <person name="Bicker A."/>
            <person name="Dal Grande F."/>
            <person name="Otte J."/>
            <person name="Hankeln T."/>
            <person name="Schmitt I."/>
            <person name="Ebersberger I."/>
        </authorList>
    </citation>
    <scope>NUCLEOTIDE SEQUENCE [LARGE SCALE GENOMIC DNA]</scope>
    <source>
        <strain evidence="8">A1-1</strain>
    </source>
</reference>
<comment type="subcellular location">
    <subcellularLocation>
        <location evidence="2">Chromosome</location>
        <location evidence="2">Centromere</location>
    </subcellularLocation>
    <subcellularLocation>
        <location evidence="1">Nucleus</location>
    </subcellularLocation>
</comment>
<dbReference type="GO" id="GO:0000776">
    <property type="term" value="C:kinetochore"/>
    <property type="evidence" value="ECO:0007669"/>
    <property type="project" value="InterPro"/>
</dbReference>
<evidence type="ECO:0000256" key="1">
    <source>
        <dbReference type="ARBA" id="ARBA00004123"/>
    </source>
</evidence>
<evidence type="ECO:0000313" key="8">
    <source>
        <dbReference type="EMBL" id="KAA6408325.1"/>
    </source>
</evidence>
<dbReference type="EMBL" id="VXIT01000014">
    <property type="protein sequence ID" value="KAA6408325.1"/>
    <property type="molecule type" value="Genomic_DNA"/>
</dbReference>
<sequence>MAEISIKDSQLSVIPETQQAADEQIDTEIATLRSQIKSLTHRRSILTASLLASPSTQTLLTRTSPSPSPPSPAPKPTTSTTTSTASARPPPHSPCTTPPPRPDPPPRHPHRSLLRPLPHPPAPLLPPPLASLPRHPRPAHPPPHHPALHPPARPRRQTPPPTPAAGAATKAAPAQDLPRLVRELRREVAGYHLRMGAVERVRAGLVGKGVGAEVKDVRVGDAEGREVRIEWKDGAVGRVRIGKEGGLERAVVFVEGGRARGWRGSWWVGRGGWRDLWRG</sequence>
<evidence type="ECO:0000256" key="7">
    <source>
        <dbReference type="SAM" id="MobiDB-lite"/>
    </source>
</evidence>
<accession>A0A5M8PGC2</accession>
<feature type="compositionally biased region" description="Low complexity" evidence="7">
    <location>
        <begin position="53"/>
        <end position="65"/>
    </location>
</feature>
<feature type="compositionally biased region" description="Low complexity" evidence="7">
    <location>
        <begin position="76"/>
        <end position="87"/>
    </location>
</feature>
<gene>
    <name evidence="8" type="ORF">FRX48_08067</name>
</gene>
<feature type="compositionally biased region" description="Pro residues" evidence="7">
    <location>
        <begin position="88"/>
        <end position="103"/>
    </location>
</feature>
<evidence type="ECO:0000256" key="5">
    <source>
        <dbReference type="ARBA" id="ARBA00023242"/>
    </source>
</evidence>
<feature type="region of interest" description="Disordered" evidence="7">
    <location>
        <begin position="1"/>
        <end position="20"/>
    </location>
</feature>
<feature type="compositionally biased region" description="Pro residues" evidence="7">
    <location>
        <begin position="117"/>
        <end position="130"/>
    </location>
</feature>
<keyword evidence="6" id="KW-0137">Centromere</keyword>
<dbReference type="OrthoDB" id="10050372at2759"/>
<dbReference type="AlphaFoldDB" id="A0A5M8PGC2"/>
<keyword evidence="4" id="KW-0158">Chromosome</keyword>